<keyword evidence="3" id="KW-0456">Lyase</keyword>
<gene>
    <name evidence="5" type="ORF">LZC94_21775</name>
</gene>
<dbReference type="Proteomes" id="UP001370348">
    <property type="component" value="Chromosome"/>
</dbReference>
<keyword evidence="6" id="KW-1185">Reference proteome</keyword>
<dbReference type="InterPro" id="IPR001926">
    <property type="entry name" value="TrpB-like_PALP"/>
</dbReference>
<feature type="domain" description="Tryptophan synthase beta chain-like PALP" evidence="4">
    <location>
        <begin position="16"/>
        <end position="298"/>
    </location>
</feature>
<evidence type="ECO:0000313" key="5">
    <source>
        <dbReference type="EMBL" id="WXB19840.1"/>
    </source>
</evidence>
<organism evidence="5 6">
    <name type="scientific">Pendulispora albinea</name>
    <dbReference type="NCBI Taxonomy" id="2741071"/>
    <lineage>
        <taxon>Bacteria</taxon>
        <taxon>Pseudomonadati</taxon>
        <taxon>Myxococcota</taxon>
        <taxon>Myxococcia</taxon>
        <taxon>Myxococcales</taxon>
        <taxon>Sorangiineae</taxon>
        <taxon>Pendulisporaceae</taxon>
        <taxon>Pendulispora</taxon>
    </lineage>
</organism>
<evidence type="ECO:0000256" key="3">
    <source>
        <dbReference type="ARBA" id="ARBA00023239"/>
    </source>
</evidence>
<name>A0ABZ2MBH2_9BACT</name>
<dbReference type="PANTHER" id="PTHR48078:SF6">
    <property type="entry name" value="L-THREONINE DEHYDRATASE CATABOLIC TDCB"/>
    <property type="match status" value="1"/>
</dbReference>
<dbReference type="InterPro" id="IPR036052">
    <property type="entry name" value="TrpB-like_PALP_sf"/>
</dbReference>
<dbReference type="Gene3D" id="3.40.50.1100">
    <property type="match status" value="2"/>
</dbReference>
<comment type="cofactor">
    <cofactor evidence="1">
        <name>pyridoxal 5'-phosphate</name>
        <dbReference type="ChEBI" id="CHEBI:597326"/>
    </cofactor>
</comment>
<evidence type="ECO:0000256" key="1">
    <source>
        <dbReference type="ARBA" id="ARBA00001933"/>
    </source>
</evidence>
<protein>
    <submittedName>
        <fullName evidence="5">Serine/threonine dehydratase</fullName>
    </submittedName>
</protein>
<dbReference type="NCBIfam" id="NF006094">
    <property type="entry name" value="PRK08246.1"/>
    <property type="match status" value="1"/>
</dbReference>
<evidence type="ECO:0000256" key="2">
    <source>
        <dbReference type="ARBA" id="ARBA00022898"/>
    </source>
</evidence>
<dbReference type="PANTHER" id="PTHR48078">
    <property type="entry name" value="THREONINE DEHYDRATASE, MITOCHONDRIAL-RELATED"/>
    <property type="match status" value="1"/>
</dbReference>
<sequence length="312" mass="31890">MIDRAHIHQVAETLAPFVRRTPAIALPPGTFGLPCSLVIKLESLQHAGSFKARGAFAKLLASEVPPAGVAAASGGNHGIAVAHAARVRGVPAEIFVHANTAPAKRARLAALGAKVHVCGTSYAEAEAACRQHVERAGASFVPAFDDPTVVAGQGTLARELEQQAKLDTLLLSVGGGGLLAGCAAWYRGEVRIIGVETTGTASLHRALAAGQPVDVDVGGLAADALGAKRIGALPFQIAKELVHDSLLIDDDSLRRAQHALWTELRVGSEPAAAAGLAALLTGVYRPAAEERVGIVVCGANVDPASLSQVAVA</sequence>
<dbReference type="RefSeq" id="WP_394829438.1">
    <property type="nucleotide sequence ID" value="NZ_CP089984.1"/>
</dbReference>
<accession>A0ABZ2MBH2</accession>
<dbReference type="EMBL" id="CP089984">
    <property type="protein sequence ID" value="WXB19840.1"/>
    <property type="molecule type" value="Genomic_DNA"/>
</dbReference>
<dbReference type="Pfam" id="PF00291">
    <property type="entry name" value="PALP"/>
    <property type="match status" value="1"/>
</dbReference>
<dbReference type="InterPro" id="IPR050147">
    <property type="entry name" value="Ser/Thr_Dehydratase"/>
</dbReference>
<reference evidence="5 6" key="1">
    <citation type="submission" date="2021-12" db="EMBL/GenBank/DDBJ databases">
        <title>Discovery of the Pendulisporaceae a myxobacterial family with distinct sporulation behavior and unique specialized metabolism.</title>
        <authorList>
            <person name="Garcia R."/>
            <person name="Popoff A."/>
            <person name="Bader C.D."/>
            <person name="Loehr J."/>
            <person name="Walesch S."/>
            <person name="Walt C."/>
            <person name="Boldt J."/>
            <person name="Bunk B."/>
            <person name="Haeckl F.J.F.P.J."/>
            <person name="Gunesch A.P."/>
            <person name="Birkelbach J."/>
            <person name="Nuebel U."/>
            <person name="Pietschmann T."/>
            <person name="Bach T."/>
            <person name="Mueller R."/>
        </authorList>
    </citation>
    <scope>NUCLEOTIDE SEQUENCE [LARGE SCALE GENOMIC DNA]</scope>
    <source>
        <strain evidence="5 6">MSr11954</strain>
    </source>
</reference>
<evidence type="ECO:0000259" key="4">
    <source>
        <dbReference type="Pfam" id="PF00291"/>
    </source>
</evidence>
<dbReference type="SUPFAM" id="SSF53686">
    <property type="entry name" value="Tryptophan synthase beta subunit-like PLP-dependent enzymes"/>
    <property type="match status" value="1"/>
</dbReference>
<evidence type="ECO:0000313" key="6">
    <source>
        <dbReference type="Proteomes" id="UP001370348"/>
    </source>
</evidence>
<keyword evidence="2" id="KW-0663">Pyridoxal phosphate</keyword>
<proteinExistence type="predicted"/>